<keyword evidence="3" id="KW-1185">Reference proteome</keyword>
<evidence type="ECO:0000313" key="2">
    <source>
        <dbReference type="EMBL" id="ERJ89245.1"/>
    </source>
</evidence>
<dbReference type="HOGENOM" id="CLU_2983920_0_0_9"/>
<dbReference type="Proteomes" id="UP000016662">
    <property type="component" value="Unassembled WGS sequence"/>
</dbReference>
<evidence type="ECO:0000313" key="3">
    <source>
        <dbReference type="Proteomes" id="UP000016662"/>
    </source>
</evidence>
<dbReference type="EMBL" id="AWVF01000386">
    <property type="protein sequence ID" value="ERJ89245.1"/>
    <property type="molecule type" value="Genomic_DNA"/>
</dbReference>
<keyword evidence="1" id="KW-0472">Membrane</keyword>
<keyword evidence="1" id="KW-0812">Transmembrane</keyword>
<feature type="non-terminal residue" evidence="2">
    <location>
        <position position="59"/>
    </location>
</feature>
<reference evidence="2 3" key="1">
    <citation type="submission" date="2013-07" db="EMBL/GenBank/DDBJ databases">
        <authorList>
            <person name="Weinstock G."/>
            <person name="Sodergren E."/>
            <person name="Wylie T."/>
            <person name="Fulton L."/>
            <person name="Fulton R."/>
            <person name="Fronick C."/>
            <person name="O'Laughlin M."/>
            <person name="Godfrey J."/>
            <person name="Miner T."/>
            <person name="Herter B."/>
            <person name="Appelbaum E."/>
            <person name="Cordes M."/>
            <person name="Lek S."/>
            <person name="Wollam A."/>
            <person name="Pepin K.H."/>
            <person name="Palsikar V.B."/>
            <person name="Mitreva M."/>
            <person name="Wilson R.K."/>
        </authorList>
    </citation>
    <scope>NUCLEOTIDE SEQUENCE [LARGE SCALE GENOMIC DNA]</scope>
    <source>
        <strain evidence="2 3">ATCC 27760</strain>
    </source>
</reference>
<accession>U2KAW7</accession>
<organism evidence="2 3">
    <name type="scientific">Ruminococcus callidus ATCC 27760</name>
    <dbReference type="NCBI Taxonomy" id="411473"/>
    <lineage>
        <taxon>Bacteria</taxon>
        <taxon>Bacillati</taxon>
        <taxon>Bacillota</taxon>
        <taxon>Clostridia</taxon>
        <taxon>Eubacteriales</taxon>
        <taxon>Oscillospiraceae</taxon>
        <taxon>Ruminococcus</taxon>
    </lineage>
</organism>
<name>U2KAW7_9FIRM</name>
<dbReference type="AlphaFoldDB" id="U2KAW7"/>
<keyword evidence="1" id="KW-1133">Transmembrane helix</keyword>
<protein>
    <submittedName>
        <fullName evidence="2">Uncharacterized protein</fullName>
    </submittedName>
</protein>
<comment type="caution">
    <text evidence="2">The sequence shown here is derived from an EMBL/GenBank/DDBJ whole genome shotgun (WGS) entry which is preliminary data.</text>
</comment>
<dbReference type="STRING" id="411473.RUMCAL_02968"/>
<proteinExistence type="predicted"/>
<feature type="transmembrane region" description="Helical" evidence="1">
    <location>
        <begin position="6"/>
        <end position="22"/>
    </location>
</feature>
<sequence>MFQLVVLIQCFLYYTVFIKQLQEKNRKRLRRRGNMQKESTVISHDALFLEAIPHKDCAT</sequence>
<gene>
    <name evidence="2" type="ORF">RUMCAL_02968</name>
</gene>
<evidence type="ECO:0000256" key="1">
    <source>
        <dbReference type="SAM" id="Phobius"/>
    </source>
</evidence>